<keyword evidence="3" id="KW-1185">Reference proteome</keyword>
<sequence>MIARALLDDFAGCPSGITLRPITTEDMPFLRDLYAETRAEELAMTAWTDEFKNALIDHQFGAQHAYYHDVFAGADFLLVQRDGEAIGRIYVHRAPSEISVLDIALIPQQRNQGLGSALLAEVIAEARREGVRIALYVEATNPARRMYDRLGFVLIETGDVYDLLHLEPSAVGLS</sequence>
<dbReference type="RefSeq" id="WP_129835385.1">
    <property type="nucleotide sequence ID" value="NZ_CP035704.1"/>
</dbReference>
<name>A0A411HN45_9GAMM</name>
<dbReference type="CDD" id="cd04301">
    <property type="entry name" value="NAT_SF"/>
    <property type="match status" value="1"/>
</dbReference>
<dbReference type="SUPFAM" id="SSF55729">
    <property type="entry name" value="Acyl-CoA N-acyltransferases (Nat)"/>
    <property type="match status" value="1"/>
</dbReference>
<evidence type="ECO:0000313" key="3">
    <source>
        <dbReference type="Proteomes" id="UP000291562"/>
    </source>
</evidence>
<organism evidence="2 3">
    <name type="scientific">Pseudolysobacter antarcticus</name>
    <dbReference type="NCBI Taxonomy" id="2511995"/>
    <lineage>
        <taxon>Bacteria</taxon>
        <taxon>Pseudomonadati</taxon>
        <taxon>Pseudomonadota</taxon>
        <taxon>Gammaproteobacteria</taxon>
        <taxon>Lysobacterales</taxon>
        <taxon>Rhodanobacteraceae</taxon>
        <taxon>Pseudolysobacter</taxon>
    </lineage>
</organism>
<dbReference type="Proteomes" id="UP000291562">
    <property type="component" value="Chromosome"/>
</dbReference>
<proteinExistence type="predicted"/>
<reference evidence="2 3" key="1">
    <citation type="submission" date="2019-01" db="EMBL/GenBank/DDBJ databases">
        <title>Pseudolysobacter antarctica gen. nov., sp. nov., isolated from Fildes Peninsula, Antarctica.</title>
        <authorList>
            <person name="Wei Z."/>
            <person name="Peng F."/>
        </authorList>
    </citation>
    <scope>NUCLEOTIDE SEQUENCE [LARGE SCALE GENOMIC DNA]</scope>
    <source>
        <strain evidence="2 3">AQ6-296</strain>
    </source>
</reference>
<dbReference type="Pfam" id="PF00583">
    <property type="entry name" value="Acetyltransf_1"/>
    <property type="match status" value="1"/>
</dbReference>
<protein>
    <submittedName>
        <fullName evidence="2">GNAT family N-acetyltransferase</fullName>
    </submittedName>
</protein>
<dbReference type="GO" id="GO:0016747">
    <property type="term" value="F:acyltransferase activity, transferring groups other than amino-acyl groups"/>
    <property type="evidence" value="ECO:0007669"/>
    <property type="project" value="InterPro"/>
</dbReference>
<dbReference type="OrthoDB" id="5525374at2"/>
<dbReference type="KEGG" id="xbc:ELE36_16975"/>
<dbReference type="InterPro" id="IPR000182">
    <property type="entry name" value="GNAT_dom"/>
</dbReference>
<feature type="domain" description="N-acetyltransferase" evidence="1">
    <location>
        <begin position="17"/>
        <end position="174"/>
    </location>
</feature>
<gene>
    <name evidence="2" type="ORF">ELE36_16975</name>
</gene>
<keyword evidence="2" id="KW-0808">Transferase</keyword>
<dbReference type="InterPro" id="IPR050276">
    <property type="entry name" value="MshD_Acetyltransferase"/>
</dbReference>
<dbReference type="PANTHER" id="PTHR43617">
    <property type="entry name" value="L-AMINO ACID N-ACETYLTRANSFERASE"/>
    <property type="match status" value="1"/>
</dbReference>
<evidence type="ECO:0000259" key="1">
    <source>
        <dbReference type="PROSITE" id="PS51186"/>
    </source>
</evidence>
<dbReference type="AlphaFoldDB" id="A0A411HN45"/>
<dbReference type="Gene3D" id="3.40.630.30">
    <property type="match status" value="1"/>
</dbReference>
<accession>A0A411HN45</accession>
<dbReference type="PROSITE" id="PS51186">
    <property type="entry name" value="GNAT"/>
    <property type="match status" value="1"/>
</dbReference>
<dbReference type="EMBL" id="CP035704">
    <property type="protein sequence ID" value="QBB71915.1"/>
    <property type="molecule type" value="Genomic_DNA"/>
</dbReference>
<evidence type="ECO:0000313" key="2">
    <source>
        <dbReference type="EMBL" id="QBB71915.1"/>
    </source>
</evidence>
<dbReference type="InterPro" id="IPR016181">
    <property type="entry name" value="Acyl_CoA_acyltransferase"/>
</dbReference>